<dbReference type="RefSeq" id="WP_146925380.1">
    <property type="nucleotide sequence ID" value="NZ_BJUB01000001.1"/>
</dbReference>
<reference evidence="1 2" key="1">
    <citation type="submission" date="2019-07" db="EMBL/GenBank/DDBJ databases">
        <title>Whole genome shotgun sequence of Cellulomonas xylanilytica NBRC 101102.</title>
        <authorList>
            <person name="Hosoyama A."/>
            <person name="Uohara A."/>
            <person name="Ohji S."/>
            <person name="Ichikawa N."/>
        </authorList>
    </citation>
    <scope>NUCLEOTIDE SEQUENCE [LARGE SCALE GENOMIC DNA]</scope>
    <source>
        <strain evidence="1 2">NBRC 101102</strain>
    </source>
</reference>
<dbReference type="EMBL" id="BJUB01000001">
    <property type="protein sequence ID" value="GEK19895.1"/>
    <property type="molecule type" value="Genomic_DNA"/>
</dbReference>
<gene>
    <name evidence="1" type="ORF">CXY01_04150</name>
</gene>
<name>A0A510V450_9CELL</name>
<accession>A0A510V450</accession>
<protein>
    <submittedName>
        <fullName evidence="1">Uncharacterized protein</fullName>
    </submittedName>
</protein>
<dbReference type="Proteomes" id="UP000321118">
    <property type="component" value="Unassembled WGS sequence"/>
</dbReference>
<proteinExistence type="predicted"/>
<dbReference type="OrthoDB" id="3790091at2"/>
<evidence type="ECO:0000313" key="1">
    <source>
        <dbReference type="EMBL" id="GEK19895.1"/>
    </source>
</evidence>
<evidence type="ECO:0000313" key="2">
    <source>
        <dbReference type="Proteomes" id="UP000321118"/>
    </source>
</evidence>
<dbReference type="AlphaFoldDB" id="A0A510V450"/>
<comment type="caution">
    <text evidence="1">The sequence shown here is derived from an EMBL/GenBank/DDBJ whole genome shotgun (WGS) entry which is preliminary data.</text>
</comment>
<organism evidence="1 2">
    <name type="scientific">Cellulomonas xylanilytica</name>
    <dbReference type="NCBI Taxonomy" id="233583"/>
    <lineage>
        <taxon>Bacteria</taxon>
        <taxon>Bacillati</taxon>
        <taxon>Actinomycetota</taxon>
        <taxon>Actinomycetes</taxon>
        <taxon>Micrococcales</taxon>
        <taxon>Cellulomonadaceae</taxon>
        <taxon>Cellulomonas</taxon>
    </lineage>
</organism>
<keyword evidence="2" id="KW-1185">Reference proteome</keyword>
<sequence>MTAIPESPLETLDDLCWCCGGTFAQDALWHLGAHPEVAVCAGCARYLSRRATEAADRRQASAAGRGRAVVRRVRAFVVQRGWHERRVIGPVLSWIDRFLP</sequence>